<evidence type="ECO:0000313" key="2">
    <source>
        <dbReference type="Proteomes" id="UP000237105"/>
    </source>
</evidence>
<dbReference type="OrthoDB" id="10603050at2759"/>
<keyword evidence="2" id="KW-1185">Reference proteome</keyword>
<accession>A0A2P5E2M2</accession>
<protein>
    <submittedName>
        <fullName evidence="1">Uncharacterized protein</fullName>
    </submittedName>
</protein>
<comment type="caution">
    <text evidence="1">The sequence shown here is derived from an EMBL/GenBank/DDBJ whole genome shotgun (WGS) entry which is preliminary data.</text>
</comment>
<dbReference type="AlphaFoldDB" id="A0A2P5E2M2"/>
<dbReference type="EMBL" id="JXTB01000003">
    <property type="protein sequence ID" value="PON79795.1"/>
    <property type="molecule type" value="Genomic_DNA"/>
</dbReference>
<gene>
    <name evidence="1" type="ORF">PanWU01x14_010270</name>
</gene>
<reference evidence="2" key="1">
    <citation type="submission" date="2016-06" db="EMBL/GenBank/DDBJ databases">
        <title>Parallel loss of symbiosis genes in relatives of nitrogen-fixing non-legume Parasponia.</title>
        <authorList>
            <person name="Van Velzen R."/>
            <person name="Holmer R."/>
            <person name="Bu F."/>
            <person name="Rutten L."/>
            <person name="Van Zeijl A."/>
            <person name="Liu W."/>
            <person name="Santuari L."/>
            <person name="Cao Q."/>
            <person name="Sharma T."/>
            <person name="Shen D."/>
            <person name="Roswanjaya Y."/>
            <person name="Wardhani T."/>
            <person name="Kalhor M.S."/>
            <person name="Jansen J."/>
            <person name="Van den Hoogen J."/>
            <person name="Gungor B."/>
            <person name="Hartog M."/>
            <person name="Hontelez J."/>
            <person name="Verver J."/>
            <person name="Yang W.-C."/>
            <person name="Schijlen E."/>
            <person name="Repin R."/>
            <person name="Schilthuizen M."/>
            <person name="Schranz E."/>
            <person name="Heidstra R."/>
            <person name="Miyata K."/>
            <person name="Fedorova E."/>
            <person name="Kohlen W."/>
            <person name="Bisseling T."/>
            <person name="Smit S."/>
            <person name="Geurts R."/>
        </authorList>
    </citation>
    <scope>NUCLEOTIDE SEQUENCE [LARGE SCALE GENOMIC DNA]</scope>
    <source>
        <strain evidence="2">cv. WU1-14</strain>
    </source>
</reference>
<sequence>MNLWRIEMAISGDGGDTASARRFRGRPCDQEAATAWCDEAEDGLGEGDVLEVQVCSVSEGRKWQLVVVLPSHGVGSGFGYSISVLVHGRGRCVGMIFNGGLGTSYKIQGLTSTRTRSTAEWSKVPALDDLKIFWVYWRS</sequence>
<organism evidence="1 2">
    <name type="scientific">Parasponia andersonii</name>
    <name type="common">Sponia andersonii</name>
    <dbReference type="NCBI Taxonomy" id="3476"/>
    <lineage>
        <taxon>Eukaryota</taxon>
        <taxon>Viridiplantae</taxon>
        <taxon>Streptophyta</taxon>
        <taxon>Embryophyta</taxon>
        <taxon>Tracheophyta</taxon>
        <taxon>Spermatophyta</taxon>
        <taxon>Magnoliopsida</taxon>
        <taxon>eudicotyledons</taxon>
        <taxon>Gunneridae</taxon>
        <taxon>Pentapetalae</taxon>
        <taxon>rosids</taxon>
        <taxon>fabids</taxon>
        <taxon>Rosales</taxon>
        <taxon>Cannabaceae</taxon>
        <taxon>Parasponia</taxon>
    </lineage>
</organism>
<name>A0A2P5E2M2_PARAD</name>
<evidence type="ECO:0000313" key="1">
    <source>
        <dbReference type="EMBL" id="PON79795.1"/>
    </source>
</evidence>
<proteinExistence type="predicted"/>
<dbReference type="Proteomes" id="UP000237105">
    <property type="component" value="Unassembled WGS sequence"/>
</dbReference>